<feature type="domain" description="SLC26A/SulP transporter" evidence="6">
    <location>
        <begin position="1"/>
        <end position="223"/>
    </location>
</feature>
<keyword evidence="8" id="KW-1185">Reference proteome</keyword>
<evidence type="ECO:0000313" key="8">
    <source>
        <dbReference type="Proteomes" id="UP000728185"/>
    </source>
</evidence>
<proteinExistence type="predicted"/>
<dbReference type="Proteomes" id="UP000728185">
    <property type="component" value="Unassembled WGS sequence"/>
</dbReference>
<organism evidence="7 8">
    <name type="scientific">Fasciolopsis buskii</name>
    <dbReference type="NCBI Taxonomy" id="27845"/>
    <lineage>
        <taxon>Eukaryota</taxon>
        <taxon>Metazoa</taxon>
        <taxon>Spiralia</taxon>
        <taxon>Lophotrochozoa</taxon>
        <taxon>Platyhelminthes</taxon>
        <taxon>Trematoda</taxon>
        <taxon>Digenea</taxon>
        <taxon>Plagiorchiida</taxon>
        <taxon>Echinostomata</taxon>
        <taxon>Echinostomatoidea</taxon>
        <taxon>Fasciolidae</taxon>
        <taxon>Fasciolopsis</taxon>
    </lineage>
</organism>
<dbReference type="InterPro" id="IPR001902">
    <property type="entry name" value="SLC26A/SulP_fam"/>
</dbReference>
<reference evidence="7" key="1">
    <citation type="submission" date="2019-05" db="EMBL/GenBank/DDBJ databases">
        <title>Annotation for the trematode Fasciolopsis buski.</title>
        <authorList>
            <person name="Choi Y.-J."/>
        </authorList>
    </citation>
    <scope>NUCLEOTIDE SEQUENCE</scope>
    <source>
        <strain evidence="7">HT</strain>
        <tissue evidence="7">Whole worm</tissue>
    </source>
</reference>
<dbReference type="AlphaFoldDB" id="A0A8E0VHR0"/>
<evidence type="ECO:0000256" key="5">
    <source>
        <dbReference type="SAM" id="Phobius"/>
    </source>
</evidence>
<keyword evidence="2 5" id="KW-0812">Transmembrane</keyword>
<comment type="subcellular location">
    <subcellularLocation>
        <location evidence="1">Membrane</location>
        <topology evidence="1">Multi-pass membrane protein</topology>
    </subcellularLocation>
</comment>
<gene>
    <name evidence="7" type="ORF">FBUS_00069</name>
</gene>
<evidence type="ECO:0000256" key="4">
    <source>
        <dbReference type="ARBA" id="ARBA00023136"/>
    </source>
</evidence>
<evidence type="ECO:0000256" key="3">
    <source>
        <dbReference type="ARBA" id="ARBA00022989"/>
    </source>
</evidence>
<feature type="transmembrane region" description="Helical" evidence="5">
    <location>
        <begin position="20"/>
        <end position="42"/>
    </location>
</feature>
<sequence length="229" mass="24761">MLAGLPPVYGVYVSFVAPLLYAIFGRCAQLSLGTFAVISLILSEAISRICEQVTEQQKSELGNQSMTKHVGALVPVCFPPDSSLSSSGANSGQFDLRPQIAITLTFLIGMIQCLIGLLRLGNFMSYMAPSMVDGFVTGAAGHVLTSQITSLFGLKAAAKGDGIGSLFLVYVNLFRHVMSINPITLIISTLSVTFLLTVKIWLEPLLQRWCHCNFPLPSELILVSLRQHV</sequence>
<feature type="transmembrane region" description="Helical" evidence="5">
    <location>
        <begin position="100"/>
        <end position="121"/>
    </location>
</feature>
<dbReference type="EMBL" id="LUCM01009719">
    <property type="protein sequence ID" value="KAA0186485.1"/>
    <property type="molecule type" value="Genomic_DNA"/>
</dbReference>
<dbReference type="InterPro" id="IPR011547">
    <property type="entry name" value="SLC26A/SulP_dom"/>
</dbReference>
<evidence type="ECO:0000256" key="2">
    <source>
        <dbReference type="ARBA" id="ARBA00022692"/>
    </source>
</evidence>
<dbReference type="Pfam" id="PF00916">
    <property type="entry name" value="Sulfate_transp"/>
    <property type="match status" value="1"/>
</dbReference>
<feature type="transmembrane region" description="Helical" evidence="5">
    <location>
        <begin position="183"/>
        <end position="202"/>
    </location>
</feature>
<evidence type="ECO:0000313" key="7">
    <source>
        <dbReference type="EMBL" id="KAA0186485.1"/>
    </source>
</evidence>
<evidence type="ECO:0000256" key="1">
    <source>
        <dbReference type="ARBA" id="ARBA00004141"/>
    </source>
</evidence>
<accession>A0A8E0VHR0</accession>
<protein>
    <submittedName>
        <fullName evidence="7">Prestin</fullName>
    </submittedName>
</protein>
<comment type="caution">
    <text evidence="7">The sequence shown here is derived from an EMBL/GenBank/DDBJ whole genome shotgun (WGS) entry which is preliminary data.</text>
</comment>
<dbReference type="OrthoDB" id="288203at2759"/>
<dbReference type="GO" id="GO:0016020">
    <property type="term" value="C:membrane"/>
    <property type="evidence" value="ECO:0007669"/>
    <property type="project" value="UniProtKB-SubCell"/>
</dbReference>
<dbReference type="PANTHER" id="PTHR11814">
    <property type="entry name" value="SULFATE TRANSPORTER"/>
    <property type="match status" value="1"/>
</dbReference>
<keyword evidence="3 5" id="KW-1133">Transmembrane helix</keyword>
<dbReference type="GO" id="GO:0055085">
    <property type="term" value="P:transmembrane transport"/>
    <property type="evidence" value="ECO:0007669"/>
    <property type="project" value="InterPro"/>
</dbReference>
<evidence type="ECO:0000259" key="6">
    <source>
        <dbReference type="Pfam" id="PF00916"/>
    </source>
</evidence>
<keyword evidence="4 5" id="KW-0472">Membrane</keyword>
<name>A0A8E0VHR0_9TREM</name>